<dbReference type="Gene3D" id="1.10.150.240">
    <property type="entry name" value="Putative phosphatase, domain 2"/>
    <property type="match status" value="1"/>
</dbReference>
<dbReference type="InterPro" id="IPR051540">
    <property type="entry name" value="S-2-haloacid_dehalogenase"/>
</dbReference>
<dbReference type="Pfam" id="PF00702">
    <property type="entry name" value="Hydrolase"/>
    <property type="match status" value="1"/>
</dbReference>
<dbReference type="AlphaFoldDB" id="A0A1H3VUC6"/>
<dbReference type="NCBIfam" id="TIGR01428">
    <property type="entry name" value="HAD_type_II"/>
    <property type="match status" value="1"/>
</dbReference>
<protein>
    <recommendedName>
        <fullName evidence="3">(S)-2-haloacid dehalogenase</fullName>
        <ecNumber evidence="3">3.8.1.2</ecNumber>
    </recommendedName>
    <alternativeName>
        <fullName evidence="3">2-haloalkanoic acid dehalogenase</fullName>
    </alternativeName>
    <alternativeName>
        <fullName evidence="3">Halocarboxylic acid halidohydrolase</fullName>
    </alternativeName>
    <alternativeName>
        <fullName evidence="3">L-2-haloacid dehalogenase</fullName>
    </alternativeName>
</protein>
<gene>
    <name evidence="4" type="ORF">SAMN05216562_0226</name>
</gene>
<dbReference type="InterPro" id="IPR006328">
    <property type="entry name" value="2-HAD"/>
</dbReference>
<evidence type="ECO:0000256" key="1">
    <source>
        <dbReference type="ARBA" id="ARBA00008106"/>
    </source>
</evidence>
<dbReference type="RefSeq" id="WP_091384165.1">
    <property type="nucleotide sequence ID" value="NZ_FNQO01000001.1"/>
</dbReference>
<evidence type="ECO:0000313" key="5">
    <source>
        <dbReference type="Proteomes" id="UP000198658"/>
    </source>
</evidence>
<name>A0A1H3VUC6_9GAMM</name>
<dbReference type="SFLD" id="SFLDS00003">
    <property type="entry name" value="Haloacid_Dehalogenase"/>
    <property type="match status" value="1"/>
</dbReference>
<comment type="function">
    <text evidence="3">Catalyzes the hydrolytic dehalogenation of small (S)-2-haloalkanoic acids to yield the corresponding (R)-2-hydroxyalkanoic acids.</text>
</comment>
<evidence type="ECO:0000256" key="2">
    <source>
        <dbReference type="ARBA" id="ARBA00022801"/>
    </source>
</evidence>
<accession>A0A1H3VUC6</accession>
<dbReference type="NCBIfam" id="TIGR01493">
    <property type="entry name" value="HAD-SF-IA-v2"/>
    <property type="match status" value="1"/>
</dbReference>
<keyword evidence="2 3" id="KW-0378">Hydrolase</keyword>
<dbReference type="PANTHER" id="PTHR43316">
    <property type="entry name" value="HYDROLASE, HALOACID DELAHOGENASE-RELATED"/>
    <property type="match status" value="1"/>
</dbReference>
<evidence type="ECO:0000256" key="3">
    <source>
        <dbReference type="RuleBase" id="RU368077"/>
    </source>
</evidence>
<dbReference type="PANTHER" id="PTHR43316:SF3">
    <property type="entry name" value="HALOACID DEHALOGENASE, TYPE II (AFU_ORTHOLOGUE AFUA_2G07750)-RELATED"/>
    <property type="match status" value="1"/>
</dbReference>
<reference evidence="5" key="1">
    <citation type="submission" date="2016-10" db="EMBL/GenBank/DDBJ databases">
        <authorList>
            <person name="Varghese N."/>
            <person name="Submissions S."/>
        </authorList>
    </citation>
    <scope>NUCLEOTIDE SEQUENCE [LARGE SCALE GENOMIC DNA]</scope>
    <source>
        <strain evidence="5">CGMCC 1.10657</strain>
    </source>
</reference>
<sequence length="223" mass="24180">MTSRVIFFDVIETLFSLAPLRQRFTALDLPEQTAAVFFAQLLRDAFALSAAGSFRPFPEIARATLAVVLANAGAEAGEDEIDTILQQFGELPAHPDVRPALERARAGGQRSFLLTNGSQQNTESLVQQAGLESLVDGIISIEEFGVWKPRPEVYRQAAGKAGTSPAEATLIAAHAWDTNGALEAGLQAIWVRRQDALYHPLMREPRACVDDLQEAVRVALEAG</sequence>
<dbReference type="SFLD" id="SFLDG01129">
    <property type="entry name" value="C1.5:_HAD__Beta-PGM__Phosphata"/>
    <property type="match status" value="1"/>
</dbReference>
<comment type="similarity">
    <text evidence="1 3">Belongs to the HAD-like hydrolase superfamily. S-2-haloalkanoic acid dehalogenase family.</text>
</comment>
<dbReference type="Proteomes" id="UP000198658">
    <property type="component" value="Unassembled WGS sequence"/>
</dbReference>
<comment type="catalytic activity">
    <reaction evidence="3">
        <text>an (S)-2-haloacid + H2O = a (2R)-2-hydroxycarboxylate + a halide anion + H(+)</text>
        <dbReference type="Rhea" id="RHEA:11192"/>
        <dbReference type="ChEBI" id="CHEBI:15377"/>
        <dbReference type="ChEBI" id="CHEBI:15378"/>
        <dbReference type="ChEBI" id="CHEBI:16042"/>
        <dbReference type="ChEBI" id="CHEBI:58314"/>
        <dbReference type="ChEBI" id="CHEBI:137405"/>
        <dbReference type="EC" id="3.8.1.2"/>
    </reaction>
</comment>
<dbReference type="PRINTS" id="PR00413">
    <property type="entry name" value="HADHALOGNASE"/>
</dbReference>
<evidence type="ECO:0000313" key="4">
    <source>
        <dbReference type="EMBL" id="SDZ77698.1"/>
    </source>
</evidence>
<dbReference type="STRING" id="658218.SAMN05216562_0226"/>
<dbReference type="InterPro" id="IPR006439">
    <property type="entry name" value="HAD-SF_hydro_IA"/>
</dbReference>
<keyword evidence="5" id="KW-1185">Reference proteome</keyword>
<dbReference type="InterPro" id="IPR036412">
    <property type="entry name" value="HAD-like_sf"/>
</dbReference>
<dbReference type="Gene3D" id="3.40.50.1000">
    <property type="entry name" value="HAD superfamily/HAD-like"/>
    <property type="match status" value="1"/>
</dbReference>
<organism evidence="4 5">
    <name type="scientific">Microbulbifer marinus</name>
    <dbReference type="NCBI Taxonomy" id="658218"/>
    <lineage>
        <taxon>Bacteria</taxon>
        <taxon>Pseudomonadati</taxon>
        <taxon>Pseudomonadota</taxon>
        <taxon>Gammaproteobacteria</taxon>
        <taxon>Cellvibrionales</taxon>
        <taxon>Microbulbiferaceae</taxon>
        <taxon>Microbulbifer</taxon>
    </lineage>
</organism>
<dbReference type="GO" id="GO:0018784">
    <property type="term" value="F:(S)-2-haloacid dehalogenase activity"/>
    <property type="evidence" value="ECO:0007669"/>
    <property type="project" value="UniProtKB-UniRule"/>
</dbReference>
<dbReference type="InterPro" id="IPR023198">
    <property type="entry name" value="PGP-like_dom2"/>
</dbReference>
<dbReference type="SUPFAM" id="SSF56784">
    <property type="entry name" value="HAD-like"/>
    <property type="match status" value="1"/>
</dbReference>
<dbReference type="EC" id="3.8.1.2" evidence="3"/>
<dbReference type="InterPro" id="IPR023214">
    <property type="entry name" value="HAD_sf"/>
</dbReference>
<dbReference type="EMBL" id="FNQO01000001">
    <property type="protein sequence ID" value="SDZ77698.1"/>
    <property type="molecule type" value="Genomic_DNA"/>
</dbReference>
<dbReference type="OrthoDB" id="5865007at2"/>
<proteinExistence type="inferred from homology"/>